<reference evidence="4" key="1">
    <citation type="submission" date="2019-07" db="EMBL/GenBank/DDBJ databases">
        <authorList>
            <person name="Dittberner H."/>
        </authorList>
    </citation>
    <scope>NUCLEOTIDE SEQUENCE [LARGE SCALE GENOMIC DNA]</scope>
</reference>
<keyword evidence="2" id="KW-0472">Membrane</keyword>
<sequence>MAPFRKSKPTKPLVSIVRDLSSVLLQDMFVGFFSATGSILSEHFVLGWSFALNEKEAPPLDLSKLPKLPKFPKVPSRVPSRIYTFYMNWKLSISIFCIPLVFIPSLIFLVRFILMRRRKFAEELEDFGKQILGRTD</sequence>
<dbReference type="InterPro" id="IPR013320">
    <property type="entry name" value="ConA-like_dom_sf"/>
</dbReference>
<dbReference type="GO" id="GO:0030246">
    <property type="term" value="F:carbohydrate binding"/>
    <property type="evidence" value="ECO:0007669"/>
    <property type="project" value="UniProtKB-KW"/>
</dbReference>
<evidence type="ECO:0000313" key="5">
    <source>
        <dbReference type="Proteomes" id="UP000489600"/>
    </source>
</evidence>
<dbReference type="Gene3D" id="2.60.120.200">
    <property type="match status" value="1"/>
</dbReference>
<keyword evidence="5" id="KW-1185">Reference proteome</keyword>
<feature type="transmembrane region" description="Helical" evidence="2">
    <location>
        <begin position="93"/>
        <end position="114"/>
    </location>
</feature>
<dbReference type="Pfam" id="PF00139">
    <property type="entry name" value="Lectin_legB"/>
    <property type="match status" value="1"/>
</dbReference>
<comment type="caution">
    <text evidence="4">The sequence shown here is derived from an EMBL/GenBank/DDBJ whole genome shotgun (WGS) entry which is preliminary data.</text>
</comment>
<accession>A0A565C083</accession>
<keyword evidence="2" id="KW-1133">Transmembrane helix</keyword>
<name>A0A565C083_9BRAS</name>
<dbReference type="InterPro" id="IPR001220">
    <property type="entry name" value="Legume_lectin_dom"/>
</dbReference>
<dbReference type="SUPFAM" id="SSF49899">
    <property type="entry name" value="Concanavalin A-like lectins/glucanases"/>
    <property type="match status" value="1"/>
</dbReference>
<dbReference type="OrthoDB" id="1434080at2759"/>
<dbReference type="AlphaFoldDB" id="A0A565C083"/>
<keyword evidence="1" id="KW-0430">Lectin</keyword>
<feature type="domain" description="Legume lectin" evidence="3">
    <location>
        <begin position="2"/>
        <end position="66"/>
    </location>
</feature>
<keyword evidence="2" id="KW-0812">Transmembrane</keyword>
<protein>
    <recommendedName>
        <fullName evidence="3">Legume lectin domain-containing protein</fullName>
    </recommendedName>
</protein>
<evidence type="ECO:0000256" key="1">
    <source>
        <dbReference type="ARBA" id="ARBA00022734"/>
    </source>
</evidence>
<evidence type="ECO:0000259" key="3">
    <source>
        <dbReference type="Pfam" id="PF00139"/>
    </source>
</evidence>
<gene>
    <name evidence="4" type="ORF">ANE_LOCUS17445</name>
</gene>
<dbReference type="Proteomes" id="UP000489600">
    <property type="component" value="Unassembled WGS sequence"/>
</dbReference>
<evidence type="ECO:0000256" key="2">
    <source>
        <dbReference type="SAM" id="Phobius"/>
    </source>
</evidence>
<evidence type="ECO:0000313" key="4">
    <source>
        <dbReference type="EMBL" id="VVB07001.1"/>
    </source>
</evidence>
<feature type="transmembrane region" description="Helical" evidence="2">
    <location>
        <begin position="20"/>
        <end position="40"/>
    </location>
</feature>
<organism evidence="4 5">
    <name type="scientific">Arabis nemorensis</name>
    <dbReference type="NCBI Taxonomy" id="586526"/>
    <lineage>
        <taxon>Eukaryota</taxon>
        <taxon>Viridiplantae</taxon>
        <taxon>Streptophyta</taxon>
        <taxon>Embryophyta</taxon>
        <taxon>Tracheophyta</taxon>
        <taxon>Spermatophyta</taxon>
        <taxon>Magnoliopsida</taxon>
        <taxon>eudicotyledons</taxon>
        <taxon>Gunneridae</taxon>
        <taxon>Pentapetalae</taxon>
        <taxon>rosids</taxon>
        <taxon>malvids</taxon>
        <taxon>Brassicales</taxon>
        <taxon>Brassicaceae</taxon>
        <taxon>Arabideae</taxon>
        <taxon>Arabis</taxon>
    </lineage>
</organism>
<dbReference type="EMBL" id="CABITT030000006">
    <property type="protein sequence ID" value="VVB07001.1"/>
    <property type="molecule type" value="Genomic_DNA"/>
</dbReference>
<proteinExistence type="predicted"/>